<dbReference type="InterPro" id="IPR007841">
    <property type="entry name" value="UPF0210"/>
</dbReference>
<reference evidence="1" key="2">
    <citation type="submission" date="2023-01" db="EMBL/GenBank/DDBJ databases">
        <authorList>
            <person name="Sun Q."/>
            <person name="Evtushenko L."/>
        </authorList>
    </citation>
    <scope>NUCLEOTIDE SEQUENCE</scope>
    <source>
        <strain evidence="1">VKM Ac-1321</strain>
    </source>
</reference>
<dbReference type="PANTHER" id="PTHR37560:SF2">
    <property type="entry name" value="DUF711 DOMAIN-CONTAINING PROTEIN"/>
    <property type="match status" value="1"/>
</dbReference>
<keyword evidence="2" id="KW-1185">Reference proteome</keyword>
<dbReference type="Pfam" id="PF05167">
    <property type="entry name" value="DUF711"/>
    <property type="match status" value="1"/>
</dbReference>
<protein>
    <recommendedName>
        <fullName evidence="3">DUF711 family protein</fullName>
    </recommendedName>
</protein>
<sequence>MPRPTIRTLTLGVPGPHPLPAKRLATAAAALELGRKFFLHEGYAVQTVRLTTPSLLEQDWESAAAVDAVCARLQSDVDDCGIHSCSVGAAPADDPAFDLARLDQVPDLVAAYPALSWGTQVASKEHGLRVAAVLPTARAMAGIAERTPGGNGNFRFAALARVRPGHPFFPASRHRGRAALTIGLQGAEIVERAIPRGPGPVDPETVTAAVRAGMQAEAGPVVELARRAAAEMGVRFGGIDLSPAPSVSASIGAPLTRAIGGPFGSPGTVAAVAAVTRALRQTDLPTCGFNGVMLPVLEDEVLAWAWSQGRIRAHDVLAYSAICGTGLDTIPMPGSTPVEDIAALVLDVATLADRLDKPLSARLFPLPGLQPGQRTAFDSPYLIDILLPH</sequence>
<gene>
    <name evidence="1" type="ORF">GCM10017581_046730</name>
</gene>
<dbReference type="PANTHER" id="PTHR37560">
    <property type="entry name" value="UPF0210 PROTEIN SPR0218"/>
    <property type="match status" value="1"/>
</dbReference>
<evidence type="ECO:0008006" key="3">
    <source>
        <dbReference type="Google" id="ProtNLM"/>
    </source>
</evidence>
<dbReference type="Gene3D" id="3.20.70.20">
    <property type="match status" value="1"/>
</dbReference>
<reference evidence="1" key="1">
    <citation type="journal article" date="2014" name="Int. J. Syst. Evol. Microbiol.">
        <title>Complete genome sequence of Corynebacterium casei LMG S-19264T (=DSM 44701T), isolated from a smear-ripened cheese.</title>
        <authorList>
            <consortium name="US DOE Joint Genome Institute (JGI-PGF)"/>
            <person name="Walter F."/>
            <person name="Albersmeier A."/>
            <person name="Kalinowski J."/>
            <person name="Ruckert C."/>
        </authorList>
    </citation>
    <scope>NUCLEOTIDE SEQUENCE</scope>
    <source>
        <strain evidence="1">VKM Ac-1321</strain>
    </source>
</reference>
<evidence type="ECO:0000313" key="2">
    <source>
        <dbReference type="Proteomes" id="UP001143480"/>
    </source>
</evidence>
<proteinExistence type="predicted"/>
<dbReference type="RefSeq" id="WP_223101322.1">
    <property type="nucleotide sequence ID" value="NZ_BAAAXA010000003.1"/>
</dbReference>
<dbReference type="SUPFAM" id="SSF51998">
    <property type="entry name" value="PFL-like glycyl radical enzymes"/>
    <property type="match status" value="1"/>
</dbReference>
<name>A0A9W6KMD9_9ACTN</name>
<dbReference type="AlphaFoldDB" id="A0A9W6KMD9"/>
<accession>A0A9W6KMD9</accession>
<organism evidence="1 2">
    <name type="scientific">Dactylosporangium matsuzakiense</name>
    <dbReference type="NCBI Taxonomy" id="53360"/>
    <lineage>
        <taxon>Bacteria</taxon>
        <taxon>Bacillati</taxon>
        <taxon>Actinomycetota</taxon>
        <taxon>Actinomycetes</taxon>
        <taxon>Micromonosporales</taxon>
        <taxon>Micromonosporaceae</taxon>
        <taxon>Dactylosporangium</taxon>
    </lineage>
</organism>
<comment type="caution">
    <text evidence="1">The sequence shown here is derived from an EMBL/GenBank/DDBJ whole genome shotgun (WGS) entry which is preliminary data.</text>
</comment>
<dbReference type="Proteomes" id="UP001143480">
    <property type="component" value="Unassembled WGS sequence"/>
</dbReference>
<evidence type="ECO:0000313" key="1">
    <source>
        <dbReference type="EMBL" id="GLL02931.1"/>
    </source>
</evidence>
<dbReference type="EMBL" id="BSFP01000027">
    <property type="protein sequence ID" value="GLL02931.1"/>
    <property type="molecule type" value="Genomic_DNA"/>
</dbReference>